<comment type="caution">
    <text evidence="2">The sequence shown here is derived from an EMBL/GenBank/DDBJ whole genome shotgun (WGS) entry which is preliminary data.</text>
</comment>
<dbReference type="OrthoDB" id="286107at2759"/>
<dbReference type="AlphaFoldDB" id="A0A1A6HLE7"/>
<dbReference type="GO" id="GO:0005524">
    <property type="term" value="F:ATP binding"/>
    <property type="evidence" value="ECO:0007669"/>
    <property type="project" value="InterPro"/>
</dbReference>
<keyword evidence="3" id="KW-1185">Reference proteome</keyword>
<dbReference type="InterPro" id="IPR043157">
    <property type="entry name" value="Dynein_AAA1S"/>
</dbReference>
<evidence type="ECO:0000259" key="1">
    <source>
        <dbReference type="Pfam" id="PF12774"/>
    </source>
</evidence>
<dbReference type="GO" id="GO:0045505">
    <property type="term" value="F:dynein intermediate chain binding"/>
    <property type="evidence" value="ECO:0007669"/>
    <property type="project" value="InterPro"/>
</dbReference>
<feature type="non-terminal residue" evidence="2">
    <location>
        <position position="1"/>
    </location>
</feature>
<dbReference type="GO" id="GO:0051959">
    <property type="term" value="F:dynein light intermediate chain binding"/>
    <property type="evidence" value="ECO:0007669"/>
    <property type="project" value="InterPro"/>
</dbReference>
<sequence length="96" mass="10976">DHYDWGLRAIKSVLVVAGSLKRGDPDRPEDQVLMRSLRDFNIPKIVTDDMPVFMGLIGDLFPALDVPRRRDLNFEAVVRKAILDLKLQAEDNFVLK</sequence>
<name>A0A1A6HLE7_NEOLE</name>
<dbReference type="Proteomes" id="UP000092124">
    <property type="component" value="Unassembled WGS sequence"/>
</dbReference>
<dbReference type="InterPro" id="IPR026983">
    <property type="entry name" value="DHC"/>
</dbReference>
<dbReference type="PANTHER" id="PTHR46961">
    <property type="entry name" value="DYNEIN HEAVY CHAIN 1, AXONEMAL-LIKE PROTEIN"/>
    <property type="match status" value="1"/>
</dbReference>
<dbReference type="GO" id="GO:0030286">
    <property type="term" value="C:dynein complex"/>
    <property type="evidence" value="ECO:0007669"/>
    <property type="project" value="InterPro"/>
</dbReference>
<accession>A0A1A6HLE7</accession>
<feature type="domain" description="Dynein heavy chain hydrolytic ATP-binding dynein motor region" evidence="1">
    <location>
        <begin position="1"/>
        <end position="96"/>
    </location>
</feature>
<gene>
    <name evidence="2" type="ORF">A6R68_18303</name>
</gene>
<dbReference type="PANTHER" id="PTHR46961:SF16">
    <property type="entry name" value="DYNEIN AXONEMAL HEAVY CHAIN 17-RELATED"/>
    <property type="match status" value="1"/>
</dbReference>
<feature type="non-terminal residue" evidence="2">
    <location>
        <position position="96"/>
    </location>
</feature>
<protein>
    <recommendedName>
        <fullName evidence="1">Dynein heavy chain hydrolytic ATP-binding dynein motor region domain-containing protein</fullName>
    </recommendedName>
</protein>
<proteinExistence type="predicted"/>
<dbReference type="EMBL" id="LZPO01025346">
    <property type="protein sequence ID" value="OBS79308.1"/>
    <property type="molecule type" value="Genomic_DNA"/>
</dbReference>
<dbReference type="STRING" id="56216.A0A1A6HLE7"/>
<dbReference type="Gene3D" id="1.10.8.710">
    <property type="match status" value="1"/>
</dbReference>
<dbReference type="Pfam" id="PF12774">
    <property type="entry name" value="AAA_6"/>
    <property type="match status" value="1"/>
</dbReference>
<organism evidence="2 3">
    <name type="scientific">Neotoma lepida</name>
    <name type="common">Desert woodrat</name>
    <dbReference type="NCBI Taxonomy" id="56216"/>
    <lineage>
        <taxon>Eukaryota</taxon>
        <taxon>Metazoa</taxon>
        <taxon>Chordata</taxon>
        <taxon>Craniata</taxon>
        <taxon>Vertebrata</taxon>
        <taxon>Euteleostomi</taxon>
        <taxon>Mammalia</taxon>
        <taxon>Eutheria</taxon>
        <taxon>Euarchontoglires</taxon>
        <taxon>Glires</taxon>
        <taxon>Rodentia</taxon>
        <taxon>Myomorpha</taxon>
        <taxon>Muroidea</taxon>
        <taxon>Cricetidae</taxon>
        <taxon>Neotominae</taxon>
        <taxon>Neotoma</taxon>
    </lineage>
</organism>
<evidence type="ECO:0000313" key="2">
    <source>
        <dbReference type="EMBL" id="OBS79308.1"/>
    </source>
</evidence>
<dbReference type="InterPro" id="IPR035699">
    <property type="entry name" value="AAA_6"/>
</dbReference>
<evidence type="ECO:0000313" key="3">
    <source>
        <dbReference type="Proteomes" id="UP000092124"/>
    </source>
</evidence>
<reference evidence="2 3" key="1">
    <citation type="submission" date="2016-06" db="EMBL/GenBank/DDBJ databases">
        <title>The Draft Genome Sequence and Annotation of the Desert Woodrat Neotoma lepida.</title>
        <authorList>
            <person name="Campbell M."/>
            <person name="Oakeson K.F."/>
            <person name="Yandell M."/>
            <person name="Halpert J.R."/>
            <person name="Dearing D."/>
        </authorList>
    </citation>
    <scope>NUCLEOTIDE SEQUENCE [LARGE SCALE GENOMIC DNA]</scope>
    <source>
        <strain evidence="2">417</strain>
        <tissue evidence="2">Liver</tissue>
    </source>
</reference>
<dbReference type="GO" id="GO:0007018">
    <property type="term" value="P:microtubule-based movement"/>
    <property type="evidence" value="ECO:0007669"/>
    <property type="project" value="InterPro"/>
</dbReference>